<organism evidence="1 2">
    <name type="scientific">Bellilinea caldifistulae</name>
    <dbReference type="NCBI Taxonomy" id="360411"/>
    <lineage>
        <taxon>Bacteria</taxon>
        <taxon>Bacillati</taxon>
        <taxon>Chloroflexota</taxon>
        <taxon>Anaerolineae</taxon>
        <taxon>Anaerolineales</taxon>
        <taxon>Anaerolineaceae</taxon>
        <taxon>Bellilinea</taxon>
    </lineage>
</organism>
<sequence length="74" mass="8821">MESPFPFFPIRLMVRQIRRVYRPFLIRPAHAYFFPTYLRTLPRRLRMACLSHEAGSPFSAPVADSTWQDHFPIL</sequence>
<comment type="caution">
    <text evidence="1">The sequence shown here is derived from an EMBL/GenBank/DDBJ whole genome shotgun (WGS) entry which is preliminary data.</text>
</comment>
<dbReference type="STRING" id="360411.AC812_01885"/>
<dbReference type="AlphaFoldDB" id="A0A0N8GNI4"/>
<evidence type="ECO:0000313" key="1">
    <source>
        <dbReference type="EMBL" id="KPL78186.1"/>
    </source>
</evidence>
<protein>
    <submittedName>
        <fullName evidence="1">Uncharacterized protein</fullName>
    </submittedName>
</protein>
<evidence type="ECO:0000313" key="2">
    <source>
        <dbReference type="Proteomes" id="UP000050514"/>
    </source>
</evidence>
<gene>
    <name evidence="1" type="ORF">AC812_01885</name>
</gene>
<keyword evidence="2" id="KW-1185">Reference proteome</keyword>
<proteinExistence type="predicted"/>
<name>A0A0N8GNI4_9CHLR</name>
<dbReference type="EMBL" id="LGHJ01000006">
    <property type="protein sequence ID" value="KPL78186.1"/>
    <property type="molecule type" value="Genomic_DNA"/>
</dbReference>
<accession>A0A0N8GNI4</accession>
<dbReference type="RefSeq" id="WP_061913155.1">
    <property type="nucleotide sequence ID" value="NZ_DF967971.1"/>
</dbReference>
<reference evidence="1 2" key="1">
    <citation type="submission" date="2015-07" db="EMBL/GenBank/DDBJ databases">
        <title>Draft genome of Bellilinea caldifistulae DSM 17877.</title>
        <authorList>
            <person name="Hemp J."/>
            <person name="Ward L.M."/>
            <person name="Pace L.A."/>
            <person name="Fischer W.W."/>
        </authorList>
    </citation>
    <scope>NUCLEOTIDE SEQUENCE [LARGE SCALE GENOMIC DNA]</scope>
    <source>
        <strain evidence="1 2">GOMI-1</strain>
    </source>
</reference>
<dbReference type="Proteomes" id="UP000050514">
    <property type="component" value="Unassembled WGS sequence"/>
</dbReference>